<comment type="similarity">
    <text evidence="15">Belongs to the ubiquitin-conjugating enzyme family.</text>
</comment>
<evidence type="ECO:0000256" key="13">
    <source>
        <dbReference type="ARBA" id="ARBA00042399"/>
    </source>
</evidence>
<dbReference type="GO" id="GO:0005524">
    <property type="term" value="F:ATP binding"/>
    <property type="evidence" value="ECO:0007669"/>
    <property type="project" value="UniProtKB-UniRule"/>
</dbReference>
<dbReference type="PROSITE" id="PS00183">
    <property type="entry name" value="UBC_1"/>
    <property type="match status" value="1"/>
</dbReference>
<evidence type="ECO:0000256" key="6">
    <source>
        <dbReference type="ARBA" id="ARBA00022741"/>
    </source>
</evidence>
<dbReference type="InterPro" id="IPR016135">
    <property type="entry name" value="UBQ-conjugating_enzyme/RWD"/>
</dbReference>
<feature type="region of interest" description="Disordered" evidence="16">
    <location>
        <begin position="160"/>
        <end position="207"/>
    </location>
</feature>
<feature type="active site" description="Glycyl thioester intermediate" evidence="14">
    <location>
        <position position="97"/>
    </location>
</feature>
<evidence type="ECO:0000256" key="1">
    <source>
        <dbReference type="ARBA" id="ARBA00000485"/>
    </source>
</evidence>
<evidence type="ECO:0000256" key="2">
    <source>
        <dbReference type="ARBA" id="ARBA00004906"/>
    </source>
</evidence>
<evidence type="ECO:0000259" key="17">
    <source>
        <dbReference type="PROSITE" id="PS50127"/>
    </source>
</evidence>
<dbReference type="GO" id="GO:0031145">
    <property type="term" value="P:anaphase-promoting complex-dependent catabolic process"/>
    <property type="evidence" value="ECO:0007669"/>
    <property type="project" value="UniProtKB-ARBA"/>
</dbReference>
<dbReference type="CDD" id="cd23804">
    <property type="entry name" value="UBCc_UBE2S"/>
    <property type="match status" value="1"/>
</dbReference>
<dbReference type="AlphaFoldDB" id="A0A0P4WP44"/>
<evidence type="ECO:0000256" key="8">
    <source>
        <dbReference type="ARBA" id="ARBA00022840"/>
    </source>
</evidence>
<keyword evidence="9" id="KW-0131">Cell cycle</keyword>
<dbReference type="GO" id="GO:0061631">
    <property type="term" value="F:ubiquitin conjugating enzyme activity"/>
    <property type="evidence" value="ECO:0007669"/>
    <property type="project" value="UniProtKB-EC"/>
</dbReference>
<keyword evidence="5" id="KW-0808">Transferase</keyword>
<dbReference type="SUPFAM" id="SSF54495">
    <property type="entry name" value="UBC-like"/>
    <property type="match status" value="1"/>
</dbReference>
<keyword evidence="8 15" id="KW-0067">ATP-binding</keyword>
<evidence type="ECO:0000256" key="16">
    <source>
        <dbReference type="SAM" id="MobiDB-lite"/>
    </source>
</evidence>
<dbReference type="FunFam" id="3.10.110.10:FF:000034">
    <property type="entry name" value="Ubiquitin-conjugating enzyme E2 S"/>
    <property type="match status" value="1"/>
</dbReference>
<dbReference type="Pfam" id="PF00179">
    <property type="entry name" value="UQ_con"/>
    <property type="match status" value="1"/>
</dbReference>
<evidence type="ECO:0000313" key="18">
    <source>
        <dbReference type="EMBL" id="JAI63190.1"/>
    </source>
</evidence>
<feature type="domain" description="UBC core" evidence="17">
    <location>
        <begin position="13"/>
        <end position="159"/>
    </location>
</feature>
<feature type="compositionally biased region" description="Basic residues" evidence="16">
    <location>
        <begin position="195"/>
        <end position="207"/>
    </location>
</feature>
<evidence type="ECO:0000256" key="12">
    <source>
        <dbReference type="ARBA" id="ARBA00042314"/>
    </source>
</evidence>
<dbReference type="SMART" id="SM00212">
    <property type="entry name" value="UBCc"/>
    <property type="match status" value="1"/>
</dbReference>
<dbReference type="InterPro" id="IPR050113">
    <property type="entry name" value="Ub_conjugating_enzyme"/>
</dbReference>
<name>A0A0P4WP44_SCYOL</name>
<comment type="pathway">
    <text evidence="2">Protein modification; protein ubiquitination.</text>
</comment>
<dbReference type="GO" id="GO:0010458">
    <property type="term" value="P:exit from mitosis"/>
    <property type="evidence" value="ECO:0007669"/>
    <property type="project" value="UniProtKB-ARBA"/>
</dbReference>
<evidence type="ECO:0000256" key="7">
    <source>
        <dbReference type="ARBA" id="ARBA00022786"/>
    </source>
</evidence>
<keyword evidence="7 15" id="KW-0833">Ubl conjugation pathway</keyword>
<evidence type="ECO:0000256" key="5">
    <source>
        <dbReference type="ARBA" id="ARBA00022679"/>
    </source>
</evidence>
<evidence type="ECO:0000256" key="10">
    <source>
        <dbReference type="ARBA" id="ARBA00039892"/>
    </source>
</evidence>
<dbReference type="InterPro" id="IPR000608">
    <property type="entry name" value="UBC"/>
</dbReference>
<dbReference type="Gene3D" id="3.10.110.10">
    <property type="entry name" value="Ubiquitin Conjugating Enzyme"/>
    <property type="match status" value="1"/>
</dbReference>
<dbReference type="GO" id="GO:0051301">
    <property type="term" value="P:cell division"/>
    <property type="evidence" value="ECO:0007669"/>
    <property type="project" value="UniProtKB-KW"/>
</dbReference>
<proteinExistence type="inferred from homology"/>
<sequence>MASTSNVENLSPQILRGVLKEVTELVKGPPEGIKVHMNDEDITDIQATITGPAGTPYAGGMFRVKLALGKDFPSAPPKGYFLTKIFHPNVASNGEICVNTLKKDWKADLGIRHVLLVIKCLLIVPNAESALNEEAGKLLLEAYDDYAARAKMITEIHAQGPKVAKGETSGEGSNQDGPLAKKHASDKKISADRKKLLKDKKRTLKRL</sequence>
<dbReference type="PANTHER" id="PTHR24067">
    <property type="entry name" value="UBIQUITIN-CONJUGATING ENZYME E2"/>
    <property type="match status" value="1"/>
</dbReference>
<keyword evidence="4" id="KW-0132">Cell division</keyword>
<keyword evidence="6 15" id="KW-0547">Nucleotide-binding</keyword>
<comment type="catalytic activity">
    <reaction evidence="1">
        <text>S-ubiquitinyl-[E1 ubiquitin-activating enzyme]-L-cysteine + [E2 ubiquitin-conjugating enzyme]-L-cysteine = [E1 ubiquitin-activating enzyme]-L-cysteine + S-ubiquitinyl-[E2 ubiquitin-conjugating enzyme]-L-cysteine.</text>
        <dbReference type="EC" id="2.3.2.23"/>
    </reaction>
</comment>
<evidence type="ECO:0000256" key="3">
    <source>
        <dbReference type="ARBA" id="ARBA00012486"/>
    </source>
</evidence>
<protein>
    <recommendedName>
        <fullName evidence="10">Ubiquitin-conjugating enzyme E2 S</fullName>
        <ecNumber evidence="3">2.3.2.23</ecNumber>
    </recommendedName>
    <alternativeName>
        <fullName evidence="11">E2 ubiquitin-conjugating enzyme S</fullName>
    </alternativeName>
    <alternativeName>
        <fullName evidence="13">Ubiquitin carrier protein S</fullName>
    </alternativeName>
    <alternativeName>
        <fullName evidence="12">Ubiquitin-protein ligase S</fullName>
    </alternativeName>
</protein>
<evidence type="ECO:0000256" key="15">
    <source>
        <dbReference type="RuleBase" id="RU362109"/>
    </source>
</evidence>
<evidence type="ECO:0000256" key="11">
    <source>
        <dbReference type="ARBA" id="ARBA00041794"/>
    </source>
</evidence>
<dbReference type="InterPro" id="IPR023313">
    <property type="entry name" value="UBQ-conjugating_AS"/>
</dbReference>
<organism evidence="18">
    <name type="scientific">Scylla olivacea</name>
    <name type="common">Orange mud crab</name>
    <name type="synonym">Cancer olivacea</name>
    <dbReference type="NCBI Taxonomy" id="85551"/>
    <lineage>
        <taxon>Eukaryota</taxon>
        <taxon>Metazoa</taxon>
        <taxon>Ecdysozoa</taxon>
        <taxon>Arthropoda</taxon>
        <taxon>Crustacea</taxon>
        <taxon>Multicrustacea</taxon>
        <taxon>Malacostraca</taxon>
        <taxon>Eumalacostraca</taxon>
        <taxon>Eucarida</taxon>
        <taxon>Decapoda</taxon>
        <taxon>Pleocyemata</taxon>
        <taxon>Brachyura</taxon>
        <taxon>Eubrachyura</taxon>
        <taxon>Portunoidea</taxon>
        <taxon>Portunidae</taxon>
        <taxon>Portuninae</taxon>
        <taxon>Scylla</taxon>
    </lineage>
</organism>
<evidence type="ECO:0000256" key="9">
    <source>
        <dbReference type="ARBA" id="ARBA00023306"/>
    </source>
</evidence>
<reference evidence="18" key="1">
    <citation type="submission" date="2015-09" db="EMBL/GenBank/DDBJ databases">
        <title>Scylla olivacea transcriptome.</title>
        <authorList>
            <person name="Ikhwanuddin M."/>
        </authorList>
    </citation>
    <scope>NUCLEOTIDE SEQUENCE</scope>
</reference>
<dbReference type="EMBL" id="GDRN01074708">
    <property type="protein sequence ID" value="JAI63190.1"/>
    <property type="molecule type" value="Transcribed_RNA"/>
</dbReference>
<evidence type="ECO:0000256" key="4">
    <source>
        <dbReference type="ARBA" id="ARBA00022618"/>
    </source>
</evidence>
<accession>A0A0P4WP44</accession>
<dbReference type="EC" id="2.3.2.23" evidence="3"/>
<dbReference type="PROSITE" id="PS50127">
    <property type="entry name" value="UBC_2"/>
    <property type="match status" value="1"/>
</dbReference>
<evidence type="ECO:0000256" key="14">
    <source>
        <dbReference type="PROSITE-ProRule" id="PRU10133"/>
    </source>
</evidence>